<dbReference type="EnsemblPlants" id="OBART12G12680.1">
    <property type="protein sequence ID" value="OBART12G12680.1"/>
    <property type="gene ID" value="OBART12G12680"/>
</dbReference>
<dbReference type="PaxDb" id="65489-OBART12G12680.1"/>
<reference evidence="1" key="1">
    <citation type="journal article" date="2009" name="Rice">
        <title>De Novo Next Generation Sequencing of Plant Genomes.</title>
        <authorList>
            <person name="Rounsley S."/>
            <person name="Marri P.R."/>
            <person name="Yu Y."/>
            <person name="He R."/>
            <person name="Sisneros N."/>
            <person name="Goicoechea J.L."/>
            <person name="Lee S.J."/>
            <person name="Angelova A."/>
            <person name="Kudrna D."/>
            <person name="Luo M."/>
            <person name="Affourtit J."/>
            <person name="Desany B."/>
            <person name="Knight J."/>
            <person name="Niazi F."/>
            <person name="Egholm M."/>
            <person name="Wing R.A."/>
        </authorList>
    </citation>
    <scope>NUCLEOTIDE SEQUENCE [LARGE SCALE GENOMIC DNA]</scope>
    <source>
        <strain evidence="1">cv. IRGC 105608</strain>
    </source>
</reference>
<proteinExistence type="predicted"/>
<dbReference type="Gramene" id="OBART12G12680.1">
    <property type="protein sequence ID" value="OBART12G12680.1"/>
    <property type="gene ID" value="OBART12G12680"/>
</dbReference>
<evidence type="ECO:0000313" key="2">
    <source>
        <dbReference type="Proteomes" id="UP000026960"/>
    </source>
</evidence>
<dbReference type="Proteomes" id="UP000026960">
    <property type="component" value="Chromosome 12"/>
</dbReference>
<organism evidence="1">
    <name type="scientific">Oryza barthii</name>
    <dbReference type="NCBI Taxonomy" id="65489"/>
    <lineage>
        <taxon>Eukaryota</taxon>
        <taxon>Viridiplantae</taxon>
        <taxon>Streptophyta</taxon>
        <taxon>Embryophyta</taxon>
        <taxon>Tracheophyta</taxon>
        <taxon>Spermatophyta</taxon>
        <taxon>Magnoliopsida</taxon>
        <taxon>Liliopsida</taxon>
        <taxon>Poales</taxon>
        <taxon>Poaceae</taxon>
        <taxon>BOP clade</taxon>
        <taxon>Oryzoideae</taxon>
        <taxon>Oryzeae</taxon>
        <taxon>Oryzinae</taxon>
        <taxon>Oryza</taxon>
    </lineage>
</organism>
<sequence length="94" mass="10306">MSFDLEHERVAAVAPLPAMSKCRLLVSMAKEDTCCQLTDVGGRLGASIAIHRRNSFHIERDEVTNKDGANDAPYKGFSLTRRSGDHTLLMESAS</sequence>
<reference evidence="1" key="2">
    <citation type="submission" date="2015-03" db="UniProtKB">
        <authorList>
            <consortium name="EnsemblPlants"/>
        </authorList>
    </citation>
    <scope>IDENTIFICATION</scope>
</reference>
<accession>A0A0D3HUP1</accession>
<evidence type="ECO:0000313" key="1">
    <source>
        <dbReference type="EnsemblPlants" id="OBART12G12680.1"/>
    </source>
</evidence>
<dbReference type="HOGENOM" id="CLU_2389651_0_0_1"/>
<protein>
    <submittedName>
        <fullName evidence="1">Uncharacterized protein</fullName>
    </submittedName>
</protein>
<dbReference type="AlphaFoldDB" id="A0A0D3HUP1"/>
<keyword evidence="2" id="KW-1185">Reference proteome</keyword>
<name>A0A0D3HUP1_9ORYZ</name>